<evidence type="ECO:0000313" key="6">
    <source>
        <dbReference type="Proteomes" id="UP001163823"/>
    </source>
</evidence>
<keyword evidence="1" id="KW-0862">Zinc</keyword>
<dbReference type="Proteomes" id="UP001163823">
    <property type="component" value="Chromosome 9"/>
</dbReference>
<dbReference type="KEGG" id="qsa:O6P43_021667"/>
<dbReference type="CDD" id="cd23128">
    <property type="entry name" value="RING-HC_MIP1-like"/>
    <property type="match status" value="1"/>
</dbReference>
<protein>
    <submittedName>
        <fullName evidence="5">MND1-interacting protein 1</fullName>
    </submittedName>
</protein>
<evidence type="ECO:0000256" key="1">
    <source>
        <dbReference type="PROSITE-ProRule" id="PRU00175"/>
    </source>
</evidence>
<dbReference type="Pfam" id="PF13920">
    <property type="entry name" value="zf-C3HC4_3"/>
    <property type="match status" value="1"/>
</dbReference>
<reference evidence="5" key="1">
    <citation type="journal article" date="2023" name="Science">
        <title>Elucidation of the pathway for biosynthesis of saponin adjuvants from the soapbark tree.</title>
        <authorList>
            <person name="Reed J."/>
            <person name="Orme A."/>
            <person name="El-Demerdash A."/>
            <person name="Owen C."/>
            <person name="Martin L.B.B."/>
            <person name="Misra R.C."/>
            <person name="Kikuchi S."/>
            <person name="Rejzek M."/>
            <person name="Martin A.C."/>
            <person name="Harkess A."/>
            <person name="Leebens-Mack J."/>
            <person name="Louveau T."/>
            <person name="Stephenson M.J."/>
            <person name="Osbourn A."/>
        </authorList>
    </citation>
    <scope>NUCLEOTIDE SEQUENCE</scope>
    <source>
        <strain evidence="5">S10</strain>
    </source>
</reference>
<feature type="compositionally biased region" description="Polar residues" evidence="3">
    <location>
        <begin position="162"/>
        <end position="174"/>
    </location>
</feature>
<dbReference type="InterPro" id="IPR046934">
    <property type="entry name" value="PIR2-like"/>
</dbReference>
<feature type="domain" description="RING-type" evidence="4">
    <location>
        <begin position="527"/>
        <end position="567"/>
    </location>
</feature>
<keyword evidence="1" id="KW-0479">Metal-binding</keyword>
<feature type="coiled-coil region" evidence="2">
    <location>
        <begin position="257"/>
        <end position="407"/>
    </location>
</feature>
<dbReference type="AlphaFoldDB" id="A0AAD7LCS4"/>
<dbReference type="Gene3D" id="3.30.40.10">
    <property type="entry name" value="Zinc/RING finger domain, C3HC4 (zinc finger)"/>
    <property type="match status" value="1"/>
</dbReference>
<dbReference type="PROSITE" id="PS50089">
    <property type="entry name" value="ZF_RING_2"/>
    <property type="match status" value="1"/>
</dbReference>
<evidence type="ECO:0000256" key="2">
    <source>
        <dbReference type="SAM" id="Coils"/>
    </source>
</evidence>
<feature type="region of interest" description="Disordered" evidence="3">
    <location>
        <begin position="142"/>
        <end position="174"/>
    </location>
</feature>
<comment type="caution">
    <text evidence="5">The sequence shown here is derived from an EMBL/GenBank/DDBJ whole genome shotgun (WGS) entry which is preliminary data.</text>
</comment>
<sequence>MAKSKISQVVSGIVSEKEAMNSVDKSYGTAGTSQSPTLEEKIGSSTKVHSGSSKRDYILRHKSFHVEKSYRKYGSKGSSRAAKMTTFSSLIVDKRTKLVTDPTVLNLKNASLAISKATGVDLSQDNVNLSTGASTPAAFNLDTVDTNSRSPKTNISSSSAAVKNSPSLPALNSPTALSATDTELSISLSSKIKSSTAPINCNTEALNNSYAGIPYDKSLGQWLPRDKKDEMILKLVPRVQELQNQLQEWMEWVNQKVMQAARRLSKDKADLKTLRQEKEEVERVKKEKQTLEENAMKKLSEMENALCKASGQVERANAAVRRLEVENAALGLEMEDAKLRAAESAASCQEVLRKEKKMQMKFQSWEKQKQLFQEELMAEKRKLAQLLQELEQAKVLQEHHEARWEQEKKAKEELLMQASSIRKEKEQNKVSAKSKEEMIKLKSEKYLQRYRDEIQKLEREISQLQLKTDSQKIAALQKGTDGSFANRTVGMKHSPAQKETQATFISELVTDYNDYSGTGGVKRERECVMCLSEEISVVFLPCAHQVVCTMCNELHEKRGLKDCPSCRSPIQRRISVHYSGT</sequence>
<organism evidence="5 6">
    <name type="scientific">Quillaja saponaria</name>
    <name type="common">Soap bark tree</name>
    <dbReference type="NCBI Taxonomy" id="32244"/>
    <lineage>
        <taxon>Eukaryota</taxon>
        <taxon>Viridiplantae</taxon>
        <taxon>Streptophyta</taxon>
        <taxon>Embryophyta</taxon>
        <taxon>Tracheophyta</taxon>
        <taxon>Spermatophyta</taxon>
        <taxon>Magnoliopsida</taxon>
        <taxon>eudicotyledons</taxon>
        <taxon>Gunneridae</taxon>
        <taxon>Pentapetalae</taxon>
        <taxon>rosids</taxon>
        <taxon>fabids</taxon>
        <taxon>Fabales</taxon>
        <taxon>Quillajaceae</taxon>
        <taxon>Quillaja</taxon>
    </lineage>
</organism>
<gene>
    <name evidence="5" type="ORF">O6P43_021667</name>
</gene>
<name>A0AAD7LCS4_QUISA</name>
<evidence type="ECO:0000259" key="4">
    <source>
        <dbReference type="PROSITE" id="PS50089"/>
    </source>
</evidence>
<dbReference type="EMBL" id="JARAOO010000009">
    <property type="protein sequence ID" value="KAJ7955006.1"/>
    <property type="molecule type" value="Genomic_DNA"/>
</dbReference>
<proteinExistence type="predicted"/>
<feature type="compositionally biased region" description="Polar residues" evidence="3">
    <location>
        <begin position="143"/>
        <end position="155"/>
    </location>
</feature>
<dbReference type="InterPro" id="IPR001841">
    <property type="entry name" value="Znf_RING"/>
</dbReference>
<evidence type="ECO:0000256" key="3">
    <source>
        <dbReference type="SAM" id="MobiDB-lite"/>
    </source>
</evidence>
<keyword evidence="6" id="KW-1185">Reference proteome</keyword>
<dbReference type="InterPro" id="IPR013083">
    <property type="entry name" value="Znf_RING/FYVE/PHD"/>
</dbReference>
<evidence type="ECO:0000313" key="5">
    <source>
        <dbReference type="EMBL" id="KAJ7955006.1"/>
    </source>
</evidence>
<keyword evidence="2" id="KW-0175">Coiled coil</keyword>
<feature type="region of interest" description="Disordered" evidence="3">
    <location>
        <begin position="23"/>
        <end position="54"/>
    </location>
</feature>
<dbReference type="SUPFAM" id="SSF57850">
    <property type="entry name" value="RING/U-box"/>
    <property type="match status" value="1"/>
</dbReference>
<dbReference type="PANTHER" id="PTHR46405:SF2">
    <property type="entry name" value="OS05G0141500 PROTEIN"/>
    <property type="match status" value="1"/>
</dbReference>
<dbReference type="GO" id="GO:0008270">
    <property type="term" value="F:zinc ion binding"/>
    <property type="evidence" value="ECO:0007669"/>
    <property type="project" value="UniProtKB-KW"/>
</dbReference>
<accession>A0AAD7LCS4</accession>
<keyword evidence="1" id="KW-0863">Zinc-finger</keyword>
<dbReference type="PANTHER" id="PTHR46405">
    <property type="entry name" value="OS05G0141500 PROTEIN"/>
    <property type="match status" value="1"/>
</dbReference>
<feature type="compositionally biased region" description="Polar residues" evidence="3">
    <location>
        <begin position="29"/>
        <end position="51"/>
    </location>
</feature>
<feature type="coiled-coil region" evidence="2">
    <location>
        <begin position="440"/>
        <end position="474"/>
    </location>
</feature>